<dbReference type="Proteomes" id="UP000031512">
    <property type="component" value="Chromosome 1"/>
</dbReference>
<dbReference type="eggNOG" id="KOG1498">
    <property type="taxonomic scope" value="Eukaryota"/>
</dbReference>
<dbReference type="Gene3D" id="1.10.10.10">
    <property type="entry name" value="Winged helix-like DNA-binding domain superfamily/Winged helix DNA-binding domain"/>
    <property type="match status" value="1"/>
</dbReference>
<dbReference type="SUPFAM" id="SSF46785">
    <property type="entry name" value="Winged helix' DNA-binding domain"/>
    <property type="match status" value="1"/>
</dbReference>
<dbReference type="VEuPathDB" id="PiroplasmaDB:BEWA_026750"/>
<dbReference type="Pfam" id="PF18098">
    <property type="entry name" value="RPN5_C"/>
    <property type="match status" value="1"/>
</dbReference>
<dbReference type="OrthoDB" id="268763at2759"/>
<keyword evidence="2 4" id="KW-0647">Proteasome</keyword>
<dbReference type="AlphaFoldDB" id="L0AXT2"/>
<dbReference type="KEGG" id="beq:BEWA_026750"/>
<dbReference type="FunFam" id="1.10.10.10:FF:000070">
    <property type="entry name" value="26S proteasome non-ATPase regulatory subunit 12"/>
    <property type="match status" value="1"/>
</dbReference>
<dbReference type="InterPro" id="IPR040896">
    <property type="entry name" value="RPN5_C"/>
</dbReference>
<dbReference type="InterPro" id="IPR036390">
    <property type="entry name" value="WH_DNA-bd_sf"/>
</dbReference>
<dbReference type="InterPro" id="IPR054559">
    <property type="entry name" value="PSMD12-CSN4-like_N"/>
</dbReference>
<dbReference type="Pfam" id="PF22241">
    <property type="entry name" value="PSMD12-CSN4_N"/>
    <property type="match status" value="1"/>
</dbReference>
<accession>L0AXT2</accession>
<dbReference type="EMBL" id="CP001669">
    <property type="protein sequence ID" value="AFZ79826.1"/>
    <property type="molecule type" value="Genomic_DNA"/>
</dbReference>
<keyword evidence="5" id="KW-1185">Reference proteome</keyword>
<dbReference type="InterPro" id="IPR040134">
    <property type="entry name" value="PSMD12/CSN4"/>
</dbReference>
<dbReference type="STRING" id="1537102.L0AXT2"/>
<comment type="similarity">
    <text evidence="1">Belongs to the proteasome subunit p55 family.</text>
</comment>
<feature type="domain" description="PCI" evidence="3">
    <location>
        <begin position="192"/>
        <end position="367"/>
    </location>
</feature>
<dbReference type="PROSITE" id="PS50250">
    <property type="entry name" value="PCI"/>
    <property type="match status" value="1"/>
</dbReference>
<dbReference type="Pfam" id="PF01399">
    <property type="entry name" value="PCI"/>
    <property type="match status" value="1"/>
</dbReference>
<dbReference type="GeneID" id="15803868"/>
<dbReference type="GO" id="GO:0005737">
    <property type="term" value="C:cytoplasm"/>
    <property type="evidence" value="ECO:0007669"/>
    <property type="project" value="TreeGrafter"/>
</dbReference>
<dbReference type="PANTHER" id="PTHR10855:SF1">
    <property type="entry name" value="26S PROTEASOME NON-ATPASE REGULATORY SUBUNIT 12"/>
    <property type="match status" value="1"/>
</dbReference>
<dbReference type="RefSeq" id="XP_004829492.1">
    <property type="nucleotide sequence ID" value="XM_004829435.1"/>
</dbReference>
<dbReference type="SMART" id="SM00088">
    <property type="entry name" value="PINT"/>
    <property type="match status" value="1"/>
</dbReference>
<evidence type="ECO:0000313" key="4">
    <source>
        <dbReference type="EMBL" id="AFZ79826.1"/>
    </source>
</evidence>
<gene>
    <name evidence="4" type="ORF">BEWA_026750</name>
</gene>
<dbReference type="GO" id="GO:0008541">
    <property type="term" value="C:proteasome regulatory particle, lid subcomplex"/>
    <property type="evidence" value="ECO:0007669"/>
    <property type="project" value="TreeGrafter"/>
</dbReference>
<name>L0AXT2_THEEQ</name>
<organism evidence="4 5">
    <name type="scientific">Theileria equi strain WA</name>
    <dbReference type="NCBI Taxonomy" id="1537102"/>
    <lineage>
        <taxon>Eukaryota</taxon>
        <taxon>Sar</taxon>
        <taxon>Alveolata</taxon>
        <taxon>Apicomplexa</taxon>
        <taxon>Aconoidasida</taxon>
        <taxon>Piroplasmida</taxon>
        <taxon>Theileriidae</taxon>
        <taxon>Theileria</taxon>
    </lineage>
</organism>
<evidence type="ECO:0000256" key="1">
    <source>
        <dbReference type="ARBA" id="ARBA00006397"/>
    </source>
</evidence>
<dbReference type="PANTHER" id="PTHR10855">
    <property type="entry name" value="26S PROTEASOME NON-ATPASE REGULATORY SUBUNIT 12/COP9 SIGNALOSOME COMPLEX SUBUNIT 4"/>
    <property type="match status" value="1"/>
</dbReference>
<proteinExistence type="inferred from homology"/>
<dbReference type="InterPro" id="IPR000717">
    <property type="entry name" value="PCI_dom"/>
</dbReference>
<dbReference type="GO" id="GO:0005634">
    <property type="term" value="C:nucleus"/>
    <property type="evidence" value="ECO:0007669"/>
    <property type="project" value="UniProtKB-ARBA"/>
</dbReference>
<evidence type="ECO:0000259" key="3">
    <source>
        <dbReference type="PROSITE" id="PS50250"/>
    </source>
</evidence>
<protein>
    <submittedName>
        <fullName evidence="4">26s proteasome subunit p55, putative</fullName>
    </submittedName>
</protein>
<dbReference type="InterPro" id="IPR036388">
    <property type="entry name" value="WH-like_DNA-bd_sf"/>
</dbReference>
<sequence length="414" mass="48582">MLAEKRCRMASDGESNSKICKFILNMLYEYGDFPNLNYYLILLSRKRGQLKATITAMIDLVKEWLPQVSDMETKLKLFETLDSITSGKIFLENQRAEITFALAKIKEGQGNISEAAKILQEIEVETFGSLTRLQKVEYILEQMRIHFLNEDYIRFFITSKKISEKTLEKDDFCQLKLKYYEFMIKYYLREKSYFLIAEAFKRRLETLFAMEDPQWIQELECLILFLLISPMDDERKAFMEETEKEGKKLKEIPLLAGFLREFMSDNMIPWPPAPELAQYLENHVTFKDDPLPGGKERIEALRDRVIQHNVLIVSKFYTRITLQRLAELVNSTVDKLEEEVSIMVSRNALYAKINRPDGIIKFGKRKEPEDVLDEWSKNIAGLMDLVDQCSRLVQKERMIHEARAKQIELENALS</sequence>
<evidence type="ECO:0000313" key="5">
    <source>
        <dbReference type="Proteomes" id="UP000031512"/>
    </source>
</evidence>
<reference evidence="4 5" key="1">
    <citation type="journal article" date="2012" name="BMC Genomics">
        <title>Comparative genomic analysis and phylogenetic position of Theileria equi.</title>
        <authorList>
            <person name="Kappmeyer L.S."/>
            <person name="Thiagarajan M."/>
            <person name="Herndon D.R."/>
            <person name="Ramsay J.D."/>
            <person name="Caler E."/>
            <person name="Djikeng A."/>
            <person name="Gillespie J.J."/>
            <person name="Lau A.O."/>
            <person name="Roalson E.H."/>
            <person name="Silva J.C."/>
            <person name="Silva M.G."/>
            <person name="Suarez C.E."/>
            <person name="Ueti M.W."/>
            <person name="Nene V.M."/>
            <person name="Mealey R.H."/>
            <person name="Knowles D.P."/>
            <person name="Brayton K.A."/>
        </authorList>
    </citation>
    <scope>NUCLEOTIDE SEQUENCE [LARGE SCALE GENOMIC DNA]</scope>
    <source>
        <strain evidence="4 5">WA</strain>
    </source>
</reference>
<evidence type="ECO:0000256" key="2">
    <source>
        <dbReference type="ARBA" id="ARBA00022942"/>
    </source>
</evidence>